<evidence type="ECO:0000256" key="4">
    <source>
        <dbReference type="ARBA" id="ARBA00023136"/>
    </source>
</evidence>
<protein>
    <submittedName>
        <fullName evidence="7">Major Facilitator Superfamily</fullName>
    </submittedName>
</protein>
<feature type="transmembrane region" description="Helical" evidence="5">
    <location>
        <begin position="272"/>
        <end position="292"/>
    </location>
</feature>
<evidence type="ECO:0000313" key="8">
    <source>
        <dbReference type="Proteomes" id="UP001307889"/>
    </source>
</evidence>
<dbReference type="EMBL" id="AP028922">
    <property type="protein sequence ID" value="BET02218.1"/>
    <property type="molecule type" value="Genomic_DNA"/>
</dbReference>
<feature type="transmembrane region" description="Helical" evidence="5">
    <location>
        <begin position="233"/>
        <end position="252"/>
    </location>
</feature>
<feature type="transmembrane region" description="Helical" evidence="5">
    <location>
        <begin position="80"/>
        <end position="98"/>
    </location>
</feature>
<organism evidence="7 8">
    <name type="scientific">Nesidiocoris tenuis</name>
    <dbReference type="NCBI Taxonomy" id="355587"/>
    <lineage>
        <taxon>Eukaryota</taxon>
        <taxon>Metazoa</taxon>
        <taxon>Ecdysozoa</taxon>
        <taxon>Arthropoda</taxon>
        <taxon>Hexapoda</taxon>
        <taxon>Insecta</taxon>
        <taxon>Pterygota</taxon>
        <taxon>Neoptera</taxon>
        <taxon>Paraneoptera</taxon>
        <taxon>Hemiptera</taxon>
        <taxon>Heteroptera</taxon>
        <taxon>Panheteroptera</taxon>
        <taxon>Cimicomorpha</taxon>
        <taxon>Miridae</taxon>
        <taxon>Dicyphina</taxon>
        <taxon>Nesidiocoris</taxon>
    </lineage>
</organism>
<comment type="subcellular location">
    <subcellularLocation>
        <location evidence="1">Membrane</location>
        <topology evidence="1">Multi-pass membrane protein</topology>
    </subcellularLocation>
</comment>
<dbReference type="PANTHER" id="PTHR10924">
    <property type="entry name" value="MAJOR FACILITATOR SUPERFAMILY PROTEIN-RELATED"/>
    <property type="match status" value="1"/>
</dbReference>
<evidence type="ECO:0000313" key="7">
    <source>
        <dbReference type="EMBL" id="BET02218.1"/>
    </source>
</evidence>
<feature type="transmembrane region" description="Helical" evidence="5">
    <location>
        <begin position="139"/>
        <end position="160"/>
    </location>
</feature>
<feature type="transmembrane region" description="Helical" evidence="5">
    <location>
        <begin position="327"/>
        <end position="352"/>
    </location>
</feature>
<keyword evidence="8" id="KW-1185">Reference proteome</keyword>
<evidence type="ECO:0000256" key="1">
    <source>
        <dbReference type="ARBA" id="ARBA00004141"/>
    </source>
</evidence>
<keyword evidence="4 5" id="KW-0472">Membrane</keyword>
<feature type="transmembrane region" description="Helical" evidence="5">
    <location>
        <begin position="180"/>
        <end position="200"/>
    </location>
</feature>
<dbReference type="Gene3D" id="1.20.1250.20">
    <property type="entry name" value="MFS general substrate transporter like domains"/>
    <property type="match status" value="1"/>
</dbReference>
<feature type="transmembrane region" description="Helical" evidence="5">
    <location>
        <begin position="304"/>
        <end position="321"/>
    </location>
</feature>
<dbReference type="Proteomes" id="UP001307889">
    <property type="component" value="Chromosome 14"/>
</dbReference>
<name>A0ABN7BH09_9HEMI</name>
<evidence type="ECO:0000256" key="3">
    <source>
        <dbReference type="ARBA" id="ARBA00022989"/>
    </source>
</evidence>
<dbReference type="PANTHER" id="PTHR10924:SF4">
    <property type="entry name" value="GH15861P"/>
    <property type="match status" value="1"/>
</dbReference>
<feature type="transmembrane region" description="Helical" evidence="5">
    <location>
        <begin position="364"/>
        <end position="385"/>
    </location>
</feature>
<feature type="transmembrane region" description="Helical" evidence="5">
    <location>
        <begin position="104"/>
        <end position="127"/>
    </location>
</feature>
<reference evidence="7 8" key="1">
    <citation type="submission" date="2023-09" db="EMBL/GenBank/DDBJ databases">
        <title>Nesidiocoris tenuis whole genome shotgun sequence.</title>
        <authorList>
            <person name="Shibata T."/>
            <person name="Shimoda M."/>
            <person name="Kobayashi T."/>
            <person name="Uehara T."/>
        </authorList>
    </citation>
    <scope>NUCLEOTIDE SEQUENCE [LARGE SCALE GENOMIC DNA]</scope>
    <source>
        <strain evidence="7 8">Japan</strain>
    </source>
</reference>
<dbReference type="InterPro" id="IPR049680">
    <property type="entry name" value="FLVCR1-2_SLC49-like"/>
</dbReference>
<feature type="transmembrane region" description="Helical" evidence="5">
    <location>
        <begin position="12"/>
        <end position="33"/>
    </location>
</feature>
<keyword evidence="2 5" id="KW-0812">Transmembrane</keyword>
<evidence type="ECO:0000256" key="2">
    <source>
        <dbReference type="ARBA" id="ARBA00022692"/>
    </source>
</evidence>
<proteinExistence type="predicted"/>
<dbReference type="CDD" id="cd17398">
    <property type="entry name" value="MFS_FLVCR_like"/>
    <property type="match status" value="1"/>
</dbReference>
<evidence type="ECO:0000259" key="6">
    <source>
        <dbReference type="PROSITE" id="PS50850"/>
    </source>
</evidence>
<dbReference type="PROSITE" id="PS50850">
    <property type="entry name" value="MFS"/>
    <property type="match status" value="1"/>
</dbReference>
<sequence length="431" mass="47049">MHQVETALFRRRWLMLGLFVMYSMSNALQWIQYSIIENVITRFYGVTSTWVEWTSMVYMISYMILIVPGSWALDKYGLRKCVMAGAFGTCLGAWIKVFSADPNAFMITFAGQTIVAVSQVFVLSVPARLAAVWFGPNEVSSACSIGVFGNQFGIAAGFLLPPTIVKDEQDMSNTASQLGLMYKSVATFTSILLVLILFLFEEQPPIAPSQAALKQQEEVKDFSGSLKRLMTNFGYVLLLISYGINVGVFYAISTLLNKLVLAHFPSASEDAGRIGLTIVLAGTVGSVVCGVALDKTHKFKETTLIVYALSFVGMTGFALLLDCGHIIVLYVMAGLLGFFMTGYLPVGFELAAELTYPEPQGTSVGLLNGICQVFGILFTTGYSWLVDTQGTVWGSLYLDSTLAVGVIMTILIPKDYRRHAASHKPAEKLSA</sequence>
<dbReference type="InterPro" id="IPR036259">
    <property type="entry name" value="MFS_trans_sf"/>
</dbReference>
<dbReference type="InterPro" id="IPR011701">
    <property type="entry name" value="MFS"/>
</dbReference>
<feature type="domain" description="Major facilitator superfamily (MFS) profile" evidence="6">
    <location>
        <begin position="1"/>
        <end position="417"/>
    </location>
</feature>
<dbReference type="Pfam" id="PF07690">
    <property type="entry name" value="MFS_1"/>
    <property type="match status" value="1"/>
</dbReference>
<dbReference type="InterPro" id="IPR020846">
    <property type="entry name" value="MFS_dom"/>
</dbReference>
<keyword evidence="3 5" id="KW-1133">Transmembrane helix</keyword>
<accession>A0ABN7BH09</accession>
<gene>
    <name evidence="7" type="ORF">NTJ_15036</name>
</gene>
<feature type="transmembrane region" description="Helical" evidence="5">
    <location>
        <begin position="53"/>
        <end position="73"/>
    </location>
</feature>
<feature type="transmembrane region" description="Helical" evidence="5">
    <location>
        <begin position="391"/>
        <end position="412"/>
    </location>
</feature>
<dbReference type="SUPFAM" id="SSF103473">
    <property type="entry name" value="MFS general substrate transporter"/>
    <property type="match status" value="1"/>
</dbReference>
<evidence type="ECO:0000256" key="5">
    <source>
        <dbReference type="SAM" id="Phobius"/>
    </source>
</evidence>